<sequence>MKSCFFIGHRRVSEDIQEQLEEVVEQHICQYGVTCFTVGHYGAFDGMAARAVKKAKKKHPEVQLYLLLPYHPHDQPIPTPNGFDGTYYPSGMETVPKRAAIVQANRKLVNESDYLIAYLKHFGNTRDLVEYAQRREKQGLIQVTLL</sequence>
<dbReference type="Proteomes" id="UP000886879">
    <property type="component" value="Unassembled WGS sequence"/>
</dbReference>
<proteinExistence type="predicted"/>
<evidence type="ECO:0000313" key="2">
    <source>
        <dbReference type="Proteomes" id="UP000886879"/>
    </source>
</evidence>
<dbReference type="Gene3D" id="3.40.50.450">
    <property type="match status" value="1"/>
</dbReference>
<dbReference type="SUPFAM" id="SSF102405">
    <property type="entry name" value="MCP/YpsA-like"/>
    <property type="match status" value="1"/>
</dbReference>
<organism evidence="1 2">
    <name type="scientific">Candidatus Enterenecus faecium</name>
    <dbReference type="NCBI Taxonomy" id="2840780"/>
    <lineage>
        <taxon>Bacteria</taxon>
        <taxon>Bacillati</taxon>
        <taxon>Bacillota</taxon>
        <taxon>Clostridia</taxon>
        <taxon>Eubacteriales</taxon>
        <taxon>Candidatus Enterenecus</taxon>
    </lineage>
</organism>
<gene>
    <name evidence="1" type="ORF">IAD31_05685</name>
</gene>
<evidence type="ECO:0000313" key="1">
    <source>
        <dbReference type="EMBL" id="HIQ61070.1"/>
    </source>
</evidence>
<reference evidence="1" key="2">
    <citation type="journal article" date="2021" name="PeerJ">
        <title>Extensive microbial diversity within the chicken gut microbiome revealed by metagenomics and culture.</title>
        <authorList>
            <person name="Gilroy R."/>
            <person name="Ravi A."/>
            <person name="Getino M."/>
            <person name="Pursley I."/>
            <person name="Horton D.L."/>
            <person name="Alikhan N.F."/>
            <person name="Baker D."/>
            <person name="Gharbi K."/>
            <person name="Hall N."/>
            <person name="Watson M."/>
            <person name="Adriaenssens E.M."/>
            <person name="Foster-Nyarko E."/>
            <person name="Jarju S."/>
            <person name="Secka A."/>
            <person name="Antonio M."/>
            <person name="Oren A."/>
            <person name="Chaudhuri R.R."/>
            <person name="La Ragione R."/>
            <person name="Hildebrand F."/>
            <person name="Pallen M.J."/>
        </authorList>
    </citation>
    <scope>NUCLEOTIDE SEQUENCE</scope>
    <source>
        <strain evidence="1">ChiGjej2B2-12916</strain>
    </source>
</reference>
<comment type="caution">
    <text evidence="1">The sequence shown here is derived from an EMBL/GenBank/DDBJ whole genome shotgun (WGS) entry which is preliminary data.</text>
</comment>
<reference evidence="1" key="1">
    <citation type="submission" date="2020-10" db="EMBL/GenBank/DDBJ databases">
        <authorList>
            <person name="Gilroy R."/>
        </authorList>
    </citation>
    <scope>NUCLEOTIDE SEQUENCE</scope>
    <source>
        <strain evidence="1">ChiGjej2B2-12916</strain>
    </source>
</reference>
<dbReference type="AlphaFoldDB" id="A0A9D1CGV8"/>
<dbReference type="EMBL" id="DVFO01000055">
    <property type="protein sequence ID" value="HIQ61070.1"/>
    <property type="molecule type" value="Genomic_DNA"/>
</dbReference>
<evidence type="ECO:0008006" key="3">
    <source>
        <dbReference type="Google" id="ProtNLM"/>
    </source>
</evidence>
<name>A0A9D1CGV8_9FIRM</name>
<accession>A0A9D1CGV8</accession>
<protein>
    <recommendedName>
        <fullName evidence="3">DUF1273 family protein</fullName>
    </recommendedName>
</protein>